<dbReference type="Gene3D" id="3.30.200.20">
    <property type="entry name" value="Phosphorylase Kinase, domain 1"/>
    <property type="match status" value="1"/>
</dbReference>
<dbReference type="GO" id="GO:0004672">
    <property type="term" value="F:protein kinase activity"/>
    <property type="evidence" value="ECO:0007669"/>
    <property type="project" value="InterPro"/>
</dbReference>
<dbReference type="InterPro" id="IPR011009">
    <property type="entry name" value="Kinase-like_dom_sf"/>
</dbReference>
<name>Q230Z4_TETTS</name>
<dbReference type="GeneID" id="7843355"/>
<dbReference type="InParanoid" id="Q230Z4"/>
<evidence type="ECO:0000256" key="3">
    <source>
        <dbReference type="PROSITE-ProRule" id="PRU00339"/>
    </source>
</evidence>
<dbReference type="CDD" id="cd00180">
    <property type="entry name" value="PKc"/>
    <property type="match status" value="1"/>
</dbReference>
<dbReference type="GO" id="GO:0005524">
    <property type="term" value="F:ATP binding"/>
    <property type="evidence" value="ECO:0007669"/>
    <property type="project" value="InterPro"/>
</dbReference>
<dbReference type="PROSITE" id="PS50293">
    <property type="entry name" value="TPR_REGION"/>
    <property type="match status" value="1"/>
</dbReference>
<evidence type="ECO:0000313" key="6">
    <source>
        <dbReference type="Proteomes" id="UP000009168"/>
    </source>
</evidence>
<dbReference type="SMART" id="SM00028">
    <property type="entry name" value="TPR"/>
    <property type="match status" value="5"/>
</dbReference>
<dbReference type="SMART" id="SM00220">
    <property type="entry name" value="S_TKc"/>
    <property type="match status" value="1"/>
</dbReference>
<sequence>MIEDQVDQYVSKVVQQLNQIKDLEVTDIRKDKEGFGKYLFAKYQQNSCMIKIISIQSDEQLSQQKKLQKAMEKVNRLKQCSHKNILRYYDSFQIEDSFFIVMEKVEFSLQQWINDNRRNLIQKEQFLKFAQQMVEVADYLHHQKYILSNISLKNIFLDRDLNIKLSTFTVQQEVSVKYLLDKQIYALENNQLIYFPICLIEEGGNQNMVALSNKQDMYTIGLCLYCLTGVSYMEVLNYIQGGKFQVNISLGVDINQLLQLMLFRNTYSSVPSPCYFNNSFQHIIQSLNKQQQKNDDKSQGQAKFQMDKDEEAQYLKLFQEIVTFIDNVKQKKEKLSEDEEESSEIKSEDSILYVIDQDFQQSLDSYKKAFELNDKNDVAMFGLGSAYEDLGFIQESLSCYDKYINLNSFDDEVYNNIGDIYLKQNDFNTSKSYFEKSIEFNPRQYIAYYNLAQVYFEQKMFQKGSYYLKKAKKIEQDDDSYELLGYFYEQKQEYEKSLKCYEKLSMNIQNHWQYKNQIHNIKSQI</sequence>
<gene>
    <name evidence="5" type="ORF">TTHERM_00433650</name>
</gene>
<dbReference type="EMBL" id="GG662532">
    <property type="protein sequence ID" value="EAR91145.2"/>
    <property type="molecule type" value="Genomic_DNA"/>
</dbReference>
<keyword evidence="6" id="KW-1185">Reference proteome</keyword>
<protein>
    <submittedName>
        <fullName evidence="5">Tetratricopeptide repeat protein</fullName>
    </submittedName>
</protein>
<dbReference type="RefSeq" id="XP_001011390.2">
    <property type="nucleotide sequence ID" value="XM_001011390.2"/>
</dbReference>
<keyword evidence="1" id="KW-0677">Repeat</keyword>
<dbReference type="PROSITE" id="PS50011">
    <property type="entry name" value="PROTEIN_KINASE_DOM"/>
    <property type="match status" value="1"/>
</dbReference>
<accession>Q230Z4</accession>
<reference evidence="6" key="1">
    <citation type="journal article" date="2006" name="PLoS Biol.">
        <title>Macronuclear genome sequence of the ciliate Tetrahymena thermophila, a model eukaryote.</title>
        <authorList>
            <person name="Eisen J.A."/>
            <person name="Coyne R.S."/>
            <person name="Wu M."/>
            <person name="Wu D."/>
            <person name="Thiagarajan M."/>
            <person name="Wortman J.R."/>
            <person name="Badger J.H."/>
            <person name="Ren Q."/>
            <person name="Amedeo P."/>
            <person name="Jones K.M."/>
            <person name="Tallon L.J."/>
            <person name="Delcher A.L."/>
            <person name="Salzberg S.L."/>
            <person name="Silva J.C."/>
            <person name="Haas B.J."/>
            <person name="Majoros W.H."/>
            <person name="Farzad M."/>
            <person name="Carlton J.M."/>
            <person name="Smith R.K. Jr."/>
            <person name="Garg J."/>
            <person name="Pearlman R.E."/>
            <person name="Karrer K.M."/>
            <person name="Sun L."/>
            <person name="Manning G."/>
            <person name="Elde N.C."/>
            <person name="Turkewitz A.P."/>
            <person name="Asai D.J."/>
            <person name="Wilkes D.E."/>
            <person name="Wang Y."/>
            <person name="Cai H."/>
            <person name="Collins K."/>
            <person name="Stewart B.A."/>
            <person name="Lee S.R."/>
            <person name="Wilamowska K."/>
            <person name="Weinberg Z."/>
            <person name="Ruzzo W.L."/>
            <person name="Wloga D."/>
            <person name="Gaertig J."/>
            <person name="Frankel J."/>
            <person name="Tsao C.-C."/>
            <person name="Gorovsky M.A."/>
            <person name="Keeling P.J."/>
            <person name="Waller R.F."/>
            <person name="Patron N.J."/>
            <person name="Cherry J.M."/>
            <person name="Stover N.A."/>
            <person name="Krieger C.J."/>
            <person name="del Toro C."/>
            <person name="Ryder H.F."/>
            <person name="Williamson S.C."/>
            <person name="Barbeau R.A."/>
            <person name="Hamilton E.P."/>
            <person name="Orias E."/>
        </authorList>
    </citation>
    <scope>NUCLEOTIDE SEQUENCE [LARGE SCALE GENOMIC DNA]</scope>
    <source>
        <strain evidence="6">SB210</strain>
    </source>
</reference>
<dbReference type="SUPFAM" id="SSF56112">
    <property type="entry name" value="Protein kinase-like (PK-like)"/>
    <property type="match status" value="1"/>
</dbReference>
<evidence type="ECO:0000256" key="2">
    <source>
        <dbReference type="ARBA" id="ARBA00022803"/>
    </source>
</evidence>
<dbReference type="OrthoDB" id="1668230at2759"/>
<dbReference type="SUPFAM" id="SSF48452">
    <property type="entry name" value="TPR-like"/>
    <property type="match status" value="1"/>
</dbReference>
<dbReference type="PANTHER" id="PTHR44858">
    <property type="entry name" value="TETRATRICOPEPTIDE REPEAT PROTEIN 6"/>
    <property type="match status" value="1"/>
</dbReference>
<organism evidence="5 6">
    <name type="scientific">Tetrahymena thermophila (strain SB210)</name>
    <dbReference type="NCBI Taxonomy" id="312017"/>
    <lineage>
        <taxon>Eukaryota</taxon>
        <taxon>Sar</taxon>
        <taxon>Alveolata</taxon>
        <taxon>Ciliophora</taxon>
        <taxon>Intramacronucleata</taxon>
        <taxon>Oligohymenophorea</taxon>
        <taxon>Hymenostomatida</taxon>
        <taxon>Tetrahymenina</taxon>
        <taxon>Tetrahymenidae</taxon>
        <taxon>Tetrahymena</taxon>
    </lineage>
</organism>
<dbReference type="AlphaFoldDB" id="Q230Z4"/>
<dbReference type="Gene3D" id="1.25.40.10">
    <property type="entry name" value="Tetratricopeptide repeat domain"/>
    <property type="match status" value="1"/>
</dbReference>
<dbReference type="Pfam" id="PF13181">
    <property type="entry name" value="TPR_8"/>
    <property type="match status" value="2"/>
</dbReference>
<dbReference type="PANTHER" id="PTHR44858:SF1">
    <property type="entry name" value="UDP-N-ACETYLGLUCOSAMINE--PEPTIDE N-ACETYLGLUCOSAMINYLTRANSFERASE SPINDLY-RELATED"/>
    <property type="match status" value="1"/>
</dbReference>
<dbReference type="InterPro" id="IPR011990">
    <property type="entry name" value="TPR-like_helical_dom_sf"/>
</dbReference>
<dbReference type="InterPro" id="IPR050498">
    <property type="entry name" value="Ycf3"/>
</dbReference>
<dbReference type="KEGG" id="tet:TTHERM_00433650"/>
<dbReference type="eggNOG" id="KOG0589">
    <property type="taxonomic scope" value="Eukaryota"/>
</dbReference>
<dbReference type="eggNOG" id="KOG4626">
    <property type="taxonomic scope" value="Eukaryota"/>
</dbReference>
<dbReference type="HOGENOM" id="CLU_020511_0_0_1"/>
<feature type="domain" description="Protein kinase" evidence="4">
    <location>
        <begin position="24"/>
        <end position="281"/>
    </location>
</feature>
<dbReference type="Gene3D" id="1.10.510.10">
    <property type="entry name" value="Transferase(Phosphotransferase) domain 1"/>
    <property type="match status" value="1"/>
</dbReference>
<evidence type="ECO:0000313" key="5">
    <source>
        <dbReference type="EMBL" id="EAR91145.2"/>
    </source>
</evidence>
<evidence type="ECO:0000256" key="1">
    <source>
        <dbReference type="ARBA" id="ARBA00022737"/>
    </source>
</evidence>
<feature type="repeat" description="TPR" evidence="3">
    <location>
        <begin position="411"/>
        <end position="444"/>
    </location>
</feature>
<dbReference type="InterPro" id="IPR019734">
    <property type="entry name" value="TPR_rpt"/>
</dbReference>
<keyword evidence="2 3" id="KW-0802">TPR repeat</keyword>
<dbReference type="Proteomes" id="UP000009168">
    <property type="component" value="Unassembled WGS sequence"/>
</dbReference>
<dbReference type="InterPro" id="IPR000719">
    <property type="entry name" value="Prot_kinase_dom"/>
</dbReference>
<proteinExistence type="predicted"/>
<dbReference type="PROSITE" id="PS50005">
    <property type="entry name" value="TPR"/>
    <property type="match status" value="1"/>
</dbReference>
<evidence type="ECO:0000259" key="4">
    <source>
        <dbReference type="PROSITE" id="PS50011"/>
    </source>
</evidence>
<dbReference type="Pfam" id="PF00069">
    <property type="entry name" value="Pkinase"/>
    <property type="match status" value="1"/>
</dbReference>